<reference evidence="3" key="1">
    <citation type="journal article" date="2019" name="Int. J. Syst. Evol. Microbiol.">
        <title>The Global Catalogue of Microorganisms (GCM) 10K type strain sequencing project: providing services to taxonomists for standard genome sequencing and annotation.</title>
        <authorList>
            <consortium name="The Broad Institute Genomics Platform"/>
            <consortium name="The Broad Institute Genome Sequencing Center for Infectious Disease"/>
            <person name="Wu L."/>
            <person name="Ma J."/>
        </authorList>
    </citation>
    <scope>NUCLEOTIDE SEQUENCE [LARGE SCALE GENOMIC DNA]</scope>
    <source>
        <strain evidence="3">JCM 17106</strain>
    </source>
</reference>
<dbReference type="EMBL" id="BAABCW010000001">
    <property type="protein sequence ID" value="GAA4106110.1"/>
    <property type="molecule type" value="Genomic_DNA"/>
</dbReference>
<name>A0ABP7X6X3_9FLAO</name>
<keyword evidence="3" id="KW-1185">Reference proteome</keyword>
<feature type="compositionally biased region" description="Acidic residues" evidence="1">
    <location>
        <begin position="12"/>
        <end position="21"/>
    </location>
</feature>
<gene>
    <name evidence="2" type="ORF">GCM10022393_00340</name>
</gene>
<feature type="compositionally biased region" description="Polar residues" evidence="1">
    <location>
        <begin position="76"/>
        <end position="87"/>
    </location>
</feature>
<accession>A0ABP7X6X3</accession>
<evidence type="ECO:0000313" key="2">
    <source>
        <dbReference type="EMBL" id="GAA4106110.1"/>
    </source>
</evidence>
<proteinExistence type="predicted"/>
<sequence length="370" mass="40141">MAIAMSGFVACSEDDNEDDDSCTTSTWYQDADGDGLGNPDVSQEACDQPEGYVLDNTDSDDDDTASGSTYTGTASVTQGPATTTTENLFPDGIRIAGVGSIEATDGTTWTVPAEVNFTDDTFPFSSDLHNTYGNVYDNATDAINALDGSDIIEIDSDGEVITAYIFADNYFEMYVNGVAVGKDAVPFTEFNSSIVRFRVTAPYTVAMKLVDWEENLGLGSENNSGFDYHPGDGGMVAVFKDESDATVAITGSDWKAQTFYTAPIKDLTCVTEDATTNARLSDNCDEEDSADGTSYYGLHWETPSDWYEEGFDDSAWPDATTYTNETIGVDNKPSYTNFTDIFDDASNDAQFIWSTNVVLDNLVLVRYTVE</sequence>
<dbReference type="Gene3D" id="2.60.120.260">
    <property type="entry name" value="Galactose-binding domain-like"/>
    <property type="match status" value="1"/>
</dbReference>
<evidence type="ECO:0000313" key="3">
    <source>
        <dbReference type="Proteomes" id="UP001500459"/>
    </source>
</evidence>
<evidence type="ECO:0000256" key="1">
    <source>
        <dbReference type="SAM" id="MobiDB-lite"/>
    </source>
</evidence>
<feature type="region of interest" description="Disordered" evidence="1">
    <location>
        <begin position="11"/>
        <end position="87"/>
    </location>
</feature>
<dbReference type="Proteomes" id="UP001500459">
    <property type="component" value="Unassembled WGS sequence"/>
</dbReference>
<comment type="caution">
    <text evidence="2">The sequence shown here is derived from an EMBL/GenBank/DDBJ whole genome shotgun (WGS) entry which is preliminary data.</text>
</comment>
<protein>
    <submittedName>
        <fullName evidence="2">Uncharacterized protein</fullName>
    </submittedName>
</protein>
<organism evidence="2 3">
    <name type="scientific">Aquimarina addita</name>
    <dbReference type="NCBI Taxonomy" id="870485"/>
    <lineage>
        <taxon>Bacteria</taxon>
        <taxon>Pseudomonadati</taxon>
        <taxon>Bacteroidota</taxon>
        <taxon>Flavobacteriia</taxon>
        <taxon>Flavobacteriales</taxon>
        <taxon>Flavobacteriaceae</taxon>
        <taxon>Aquimarina</taxon>
    </lineage>
</organism>
<feature type="compositionally biased region" description="Low complexity" evidence="1">
    <location>
        <begin position="65"/>
        <end position="75"/>
    </location>
</feature>